<dbReference type="PANTHER" id="PTHR46268">
    <property type="entry name" value="STRESS RESPONSE PROTEIN NHAX"/>
    <property type="match status" value="1"/>
</dbReference>
<dbReference type="PANTHER" id="PTHR46268:SF6">
    <property type="entry name" value="UNIVERSAL STRESS PROTEIN UP12"/>
    <property type="match status" value="1"/>
</dbReference>
<organism evidence="3 4">
    <name type="scientific">Sulfitobacter donghicola DSW-25 = KCTC 12864 = JCM 14565</name>
    <dbReference type="NCBI Taxonomy" id="1300350"/>
    <lineage>
        <taxon>Bacteria</taxon>
        <taxon>Pseudomonadati</taxon>
        <taxon>Pseudomonadota</taxon>
        <taxon>Alphaproteobacteria</taxon>
        <taxon>Rhodobacterales</taxon>
        <taxon>Roseobacteraceae</taxon>
        <taxon>Sulfitobacter</taxon>
    </lineage>
</organism>
<comment type="similarity">
    <text evidence="1">Belongs to the universal stress protein A family.</text>
</comment>
<dbReference type="STRING" id="1300350.Z948_2261"/>
<name>A0A073IGU6_9RHOB</name>
<evidence type="ECO:0000259" key="2">
    <source>
        <dbReference type="Pfam" id="PF00582"/>
    </source>
</evidence>
<dbReference type="InterPro" id="IPR006016">
    <property type="entry name" value="UspA"/>
</dbReference>
<reference evidence="3 4" key="1">
    <citation type="submission" date="2014-01" db="EMBL/GenBank/DDBJ databases">
        <title>Sulfitobacter donghicola JCM 14565 Genome Sequencing.</title>
        <authorList>
            <person name="Lai Q."/>
            <person name="Hong Z."/>
        </authorList>
    </citation>
    <scope>NUCLEOTIDE SEQUENCE [LARGE SCALE GENOMIC DNA]</scope>
    <source>
        <strain evidence="3 4">JCM 14565</strain>
    </source>
</reference>
<dbReference type="EMBL" id="JAMC01000005">
    <property type="protein sequence ID" value="KEJ88746.1"/>
    <property type="molecule type" value="Genomic_DNA"/>
</dbReference>
<dbReference type="InterPro" id="IPR014729">
    <property type="entry name" value="Rossmann-like_a/b/a_fold"/>
</dbReference>
<dbReference type="eggNOG" id="COG0589">
    <property type="taxonomic scope" value="Bacteria"/>
</dbReference>
<protein>
    <submittedName>
        <fullName evidence="3">Universal stress protein</fullName>
    </submittedName>
</protein>
<dbReference type="InterPro" id="IPR006015">
    <property type="entry name" value="Universal_stress_UspA"/>
</dbReference>
<dbReference type="Gene3D" id="3.40.50.620">
    <property type="entry name" value="HUPs"/>
    <property type="match status" value="1"/>
</dbReference>
<evidence type="ECO:0000313" key="3">
    <source>
        <dbReference type="EMBL" id="KEJ88746.1"/>
    </source>
</evidence>
<dbReference type="AlphaFoldDB" id="A0A073IGU6"/>
<dbReference type="PRINTS" id="PR01438">
    <property type="entry name" value="UNVRSLSTRESS"/>
</dbReference>
<evidence type="ECO:0000313" key="4">
    <source>
        <dbReference type="Proteomes" id="UP000027734"/>
    </source>
</evidence>
<accession>A0A073IGU6</accession>
<gene>
    <name evidence="3" type="ORF">DSW25_13925</name>
</gene>
<dbReference type="Pfam" id="PF00582">
    <property type="entry name" value="Usp"/>
    <property type="match status" value="1"/>
</dbReference>
<sequence length="172" mass="18187">MIHIKAKAKRPVVIFPNFLKGDWEMITSIVVGVDGSKSAGRALLMACEMANQFGAALHISHTPRDETVTHAVEAISGFYVGPNAAHQEVLQEAAEKLIDGARKVALDAGVEQVEVNVGQGDPARDLTEMAQAVNADLIITGRRGLGDLGAFVLGSTSHQISKQAKCACMTVP</sequence>
<keyword evidence="4" id="KW-1185">Reference proteome</keyword>
<dbReference type="CDD" id="cd00293">
    <property type="entry name" value="USP-like"/>
    <property type="match status" value="1"/>
</dbReference>
<comment type="caution">
    <text evidence="3">The sequence shown here is derived from an EMBL/GenBank/DDBJ whole genome shotgun (WGS) entry which is preliminary data.</text>
</comment>
<dbReference type="Proteomes" id="UP000027734">
    <property type="component" value="Unassembled WGS sequence"/>
</dbReference>
<evidence type="ECO:0000256" key="1">
    <source>
        <dbReference type="ARBA" id="ARBA00008791"/>
    </source>
</evidence>
<dbReference type="SUPFAM" id="SSF52402">
    <property type="entry name" value="Adenine nucleotide alpha hydrolases-like"/>
    <property type="match status" value="1"/>
</dbReference>
<proteinExistence type="inferred from homology"/>
<feature type="domain" description="UspA" evidence="2">
    <location>
        <begin position="25"/>
        <end position="172"/>
    </location>
</feature>